<dbReference type="GO" id="GO:0005576">
    <property type="term" value="C:extracellular region"/>
    <property type="evidence" value="ECO:0007669"/>
    <property type="project" value="TreeGrafter"/>
</dbReference>
<keyword evidence="2 4" id="KW-0378">Hydrolase</keyword>
<sequence>MAAVCGGLTTKGEASPRGAGFMYHVGHICCARRVRRLKFQLFSLRQGLAVCLLLLLGDTVAAQSPRTAEEQTAALGRGVNFGGILEAPDAVDRAKHLDRTLFKAVRDGGFATVRLPVRFSNHAGLTVPYALDEAFMRHVDDAVESALAEDLTIIIDFHHYRQMDGDPLDEGERRADLSDESLRERFTLIWQQIAERYRSQPVEKVLFEIYNEPHGNTDGDVWNQLVADTLAVIRKSNPERFVIVDAGNWATAWGLETLELPKDDRRLIVSVHNYAPFDFTMQGASWIENSAKWVGTPCCSKAQIAKINEPLDIAVEWSRENKRPIFLGEFGANSIAGYEDRVRYTRIMRDEAERRGFTWAYWDFSSDEFGPWDYLGKKWRVELRDALTGK</sequence>
<dbReference type="InterPro" id="IPR018087">
    <property type="entry name" value="Glyco_hydro_5_CS"/>
</dbReference>
<evidence type="ECO:0000256" key="4">
    <source>
        <dbReference type="RuleBase" id="RU361153"/>
    </source>
</evidence>
<dbReference type="EMBL" id="WIXI01000048">
    <property type="protein sequence ID" value="MQY48507.1"/>
    <property type="molecule type" value="Genomic_DNA"/>
</dbReference>
<dbReference type="InterPro" id="IPR017853">
    <property type="entry name" value="GH"/>
</dbReference>
<keyword evidence="7" id="KW-1185">Reference proteome</keyword>
<comment type="similarity">
    <text evidence="4">Belongs to the glycosyl hydrolase 5 (cellulase A) family.</text>
</comment>
<gene>
    <name evidence="6" type="ORF">GAO09_20955</name>
</gene>
<dbReference type="GO" id="GO:0009251">
    <property type="term" value="P:glucan catabolic process"/>
    <property type="evidence" value="ECO:0007669"/>
    <property type="project" value="TreeGrafter"/>
</dbReference>
<dbReference type="SUPFAM" id="SSF51445">
    <property type="entry name" value="(Trans)glycosidases"/>
    <property type="match status" value="1"/>
</dbReference>
<dbReference type="PANTHER" id="PTHR31297:SF17">
    <property type="entry name" value="ENDOGLUCANASE"/>
    <property type="match status" value="1"/>
</dbReference>
<evidence type="ECO:0000259" key="5">
    <source>
        <dbReference type="Pfam" id="PF00150"/>
    </source>
</evidence>
<evidence type="ECO:0000313" key="6">
    <source>
        <dbReference type="EMBL" id="MQY48507.1"/>
    </source>
</evidence>
<dbReference type="PANTHER" id="PTHR31297">
    <property type="entry name" value="GLUCAN ENDO-1,6-BETA-GLUCOSIDASE B"/>
    <property type="match status" value="1"/>
</dbReference>
<dbReference type="Proteomes" id="UP000435138">
    <property type="component" value="Unassembled WGS sequence"/>
</dbReference>
<proteinExistence type="inferred from homology"/>
<protein>
    <submittedName>
        <fullName evidence="6">Cellulase family glycosylhydrolase</fullName>
    </submittedName>
</protein>
<keyword evidence="3 4" id="KW-0326">Glycosidase</keyword>
<evidence type="ECO:0000256" key="1">
    <source>
        <dbReference type="ARBA" id="ARBA00022729"/>
    </source>
</evidence>
<reference evidence="6 7" key="1">
    <citation type="submission" date="2019-11" db="EMBL/GenBank/DDBJ databases">
        <title>Genome analysis of Rhizobacterium cereale a novel genus and species isolated from maize roots in North Spain.</title>
        <authorList>
            <person name="Menendez E."/>
            <person name="Flores-Felix J.D."/>
            <person name="Ramirez-Bahena M.-H."/>
            <person name="Igual J.M."/>
            <person name="Garcia-Fraile P."/>
            <person name="Peix A."/>
            <person name="Velazquez E."/>
        </authorList>
    </citation>
    <scope>NUCLEOTIDE SEQUENCE [LARGE SCALE GENOMIC DNA]</scope>
    <source>
        <strain evidence="6 7">RZME27</strain>
    </source>
</reference>
<dbReference type="InterPro" id="IPR050386">
    <property type="entry name" value="Glycosyl_hydrolase_5"/>
</dbReference>
<evidence type="ECO:0000256" key="2">
    <source>
        <dbReference type="ARBA" id="ARBA00022801"/>
    </source>
</evidence>
<feature type="domain" description="Glycoside hydrolase family 5" evidence="5">
    <location>
        <begin position="98"/>
        <end position="366"/>
    </location>
</feature>
<evidence type="ECO:0000256" key="3">
    <source>
        <dbReference type="ARBA" id="ARBA00023295"/>
    </source>
</evidence>
<dbReference type="Pfam" id="PF00150">
    <property type="entry name" value="Cellulase"/>
    <property type="match status" value="1"/>
</dbReference>
<name>A0A6A8AFE9_9HYPH</name>
<evidence type="ECO:0000313" key="7">
    <source>
        <dbReference type="Proteomes" id="UP000435138"/>
    </source>
</evidence>
<keyword evidence="1" id="KW-0732">Signal</keyword>
<organism evidence="6 7">
    <name type="scientific">Endobacterium cereale</name>
    <dbReference type="NCBI Taxonomy" id="2663029"/>
    <lineage>
        <taxon>Bacteria</taxon>
        <taxon>Pseudomonadati</taxon>
        <taxon>Pseudomonadota</taxon>
        <taxon>Alphaproteobacteria</taxon>
        <taxon>Hyphomicrobiales</taxon>
        <taxon>Rhizobiaceae</taxon>
        <taxon>Endobacterium</taxon>
    </lineage>
</organism>
<dbReference type="Gene3D" id="3.20.20.80">
    <property type="entry name" value="Glycosidases"/>
    <property type="match status" value="1"/>
</dbReference>
<dbReference type="AlphaFoldDB" id="A0A6A8AFE9"/>
<accession>A0A6A8AFE9</accession>
<comment type="caution">
    <text evidence="6">The sequence shown here is derived from an EMBL/GenBank/DDBJ whole genome shotgun (WGS) entry which is preliminary data.</text>
</comment>
<dbReference type="GO" id="GO:0008422">
    <property type="term" value="F:beta-glucosidase activity"/>
    <property type="evidence" value="ECO:0007669"/>
    <property type="project" value="TreeGrafter"/>
</dbReference>
<dbReference type="PROSITE" id="PS00659">
    <property type="entry name" value="GLYCOSYL_HYDROL_F5"/>
    <property type="match status" value="1"/>
</dbReference>
<dbReference type="InterPro" id="IPR001547">
    <property type="entry name" value="Glyco_hydro_5"/>
</dbReference>
<dbReference type="GO" id="GO:0009986">
    <property type="term" value="C:cell surface"/>
    <property type="evidence" value="ECO:0007669"/>
    <property type="project" value="TreeGrafter"/>
</dbReference>